<dbReference type="NCBIfam" id="TIGR00475">
    <property type="entry name" value="selB"/>
    <property type="match status" value="1"/>
</dbReference>
<evidence type="ECO:0000313" key="11">
    <source>
        <dbReference type="Proteomes" id="UP000198778"/>
    </source>
</evidence>
<dbReference type="InterPro" id="IPR004535">
    <property type="entry name" value="Transl_elong_SelB"/>
</dbReference>
<accession>A0A1H0ACA5</accession>
<dbReference type="PROSITE" id="PS51722">
    <property type="entry name" value="G_TR_2"/>
    <property type="match status" value="1"/>
</dbReference>
<dbReference type="SUPFAM" id="SSF50447">
    <property type="entry name" value="Translation proteins"/>
    <property type="match status" value="1"/>
</dbReference>
<dbReference type="InterPro" id="IPR036390">
    <property type="entry name" value="WH_DNA-bd_sf"/>
</dbReference>
<dbReference type="InterPro" id="IPR009001">
    <property type="entry name" value="Transl_elong_EF1A/Init_IF2_C"/>
</dbReference>
<dbReference type="InterPro" id="IPR009000">
    <property type="entry name" value="Transl_B-barrel_sf"/>
</dbReference>
<dbReference type="GO" id="GO:0003746">
    <property type="term" value="F:translation elongation factor activity"/>
    <property type="evidence" value="ECO:0007669"/>
    <property type="project" value="UniProtKB-KW"/>
</dbReference>
<dbReference type="GO" id="GO:0005525">
    <property type="term" value="F:GTP binding"/>
    <property type="evidence" value="ECO:0007669"/>
    <property type="project" value="UniProtKB-KW"/>
</dbReference>
<dbReference type="InterPro" id="IPR004161">
    <property type="entry name" value="EFTu-like_2"/>
</dbReference>
<dbReference type="SUPFAM" id="SSF46785">
    <property type="entry name" value="Winged helix' DNA-binding domain"/>
    <property type="match status" value="1"/>
</dbReference>
<dbReference type="Pfam" id="PF00009">
    <property type="entry name" value="GTP_EFTU"/>
    <property type="match status" value="1"/>
</dbReference>
<organism evidence="10 11">
    <name type="scientific">Alkalicoccus daliensis</name>
    <dbReference type="NCBI Taxonomy" id="745820"/>
    <lineage>
        <taxon>Bacteria</taxon>
        <taxon>Bacillati</taxon>
        <taxon>Bacillota</taxon>
        <taxon>Bacilli</taxon>
        <taxon>Bacillales</taxon>
        <taxon>Bacillaceae</taxon>
        <taxon>Alkalicoccus</taxon>
    </lineage>
</organism>
<evidence type="ECO:0000256" key="1">
    <source>
        <dbReference type="ARBA" id="ARBA00004496"/>
    </source>
</evidence>
<keyword evidence="11" id="KW-1185">Reference proteome</keyword>
<dbReference type="InterPro" id="IPR057335">
    <property type="entry name" value="Beta-barrel_SelB"/>
</dbReference>
<dbReference type="Gene3D" id="2.40.30.10">
    <property type="entry name" value="Translation factors"/>
    <property type="match status" value="1"/>
</dbReference>
<dbReference type="PANTHER" id="PTHR43721">
    <property type="entry name" value="ELONGATION FACTOR TU-RELATED"/>
    <property type="match status" value="1"/>
</dbReference>
<dbReference type="Proteomes" id="UP000198778">
    <property type="component" value="Unassembled WGS sequence"/>
</dbReference>
<dbReference type="PANTHER" id="PTHR43721:SF11">
    <property type="entry name" value="SELENOCYSTEINE-SPECIFIC ELONGATION FACTOR"/>
    <property type="match status" value="1"/>
</dbReference>
<dbReference type="RefSeq" id="WP_090840128.1">
    <property type="nucleotide sequence ID" value="NZ_FNIL01000001.1"/>
</dbReference>
<keyword evidence="3" id="KW-0963">Cytoplasm</keyword>
<sequence length="625" mass="70817">MKRYYTIGMAGHIDHGKTTLTKALTNIDTDRLQAEKDRSISIEPGYAPLLQTNELEVSIVDVPGHEKFIRQMIAGVAGIDAVILVIAADEGFMPQTNEHLHILHLLGIKKGIVAVTKADLIDEEMKELVEEDIMEHTENTFLEGSSIIFLDSVSKKGIPLLEKEIARLLSQIDHKNAGNGFRMPIDQSFSVKGHGTVVRGTIFDGSVAEGDIVTLLPQNKNLRVKQLQVHHENRKESSAGQRTALNLTGINYEEIERGNVLVKGSFPKTKVLDITLHCVPLFSHVLKQRAPVKIHIGTSEVYGKIVFFDRNELHPGQSKEILCQIRLDEEVIADRNDRFILRRPSPAETIGGGSVINPYGEKYRFGEETVEMLALQNQGSPEERITAELKKNKAVKKEDLLGRISVSTEELEAVYLHSTNFIVLEDWWLLAEEVKFQEAVLLDKLKNYHEKHPMRQGKNIAEINNDSPISEQAAALLTSYFEKNNKIKRRNEEIFLPEHSAGYPKQWKKRMEQAETRLISEGLQPTPFTEVIKEAGIPQEYELELRKFLAKHKMLELDDKHIISAEAVSNAVERLEKNTGEAFTLQEAKQTLSLSRKFLVPLLELLDREGLTKRENEKRIWKKPI</sequence>
<dbReference type="PRINTS" id="PR00315">
    <property type="entry name" value="ELONGATNFCT"/>
</dbReference>
<dbReference type="EMBL" id="FNIL01000001">
    <property type="protein sequence ID" value="SDN31200.1"/>
    <property type="molecule type" value="Genomic_DNA"/>
</dbReference>
<keyword evidence="6" id="KW-0342">GTP-binding</keyword>
<dbReference type="InterPro" id="IPR027417">
    <property type="entry name" value="P-loop_NTPase"/>
</dbReference>
<proteinExistence type="predicted"/>
<dbReference type="Pfam" id="PF25461">
    <property type="entry name" value="Beta-barrel_SelB"/>
    <property type="match status" value="1"/>
</dbReference>
<dbReference type="Pfam" id="PF03144">
    <property type="entry name" value="GTP_EFTU_D2"/>
    <property type="match status" value="1"/>
</dbReference>
<dbReference type="OrthoDB" id="9804504at2"/>
<feature type="domain" description="Tr-type G" evidence="9">
    <location>
        <begin position="2"/>
        <end position="174"/>
    </location>
</feature>
<comment type="function">
    <text evidence="7">Translation factor necessary for the incorporation of selenocysteine into proteins. It probably replaces EF-Tu for the insertion of selenocysteine directed by the UGA codon. SelB binds GTP and GDP.</text>
</comment>
<dbReference type="STRING" id="745820.SAMN04488053_101433"/>
<keyword evidence="4" id="KW-0547">Nucleotide-binding</keyword>
<dbReference type="CDD" id="cd15491">
    <property type="entry name" value="selB_III"/>
    <property type="match status" value="1"/>
</dbReference>
<dbReference type="Gene3D" id="1.10.10.10">
    <property type="entry name" value="Winged helix-like DNA-binding domain superfamily/Winged helix DNA-binding domain"/>
    <property type="match status" value="1"/>
</dbReference>
<dbReference type="InterPro" id="IPR050055">
    <property type="entry name" value="EF-Tu_GTPase"/>
</dbReference>
<evidence type="ECO:0000259" key="9">
    <source>
        <dbReference type="PROSITE" id="PS51722"/>
    </source>
</evidence>
<dbReference type="NCBIfam" id="TIGR00231">
    <property type="entry name" value="small_GTP"/>
    <property type="match status" value="1"/>
</dbReference>
<dbReference type="GO" id="GO:0001514">
    <property type="term" value="P:selenocysteine incorporation"/>
    <property type="evidence" value="ECO:0007669"/>
    <property type="project" value="InterPro"/>
</dbReference>
<dbReference type="SUPFAM" id="SSF52540">
    <property type="entry name" value="P-loop containing nucleoside triphosphate hydrolases"/>
    <property type="match status" value="1"/>
</dbReference>
<name>A0A1H0ACA5_9BACI</name>
<dbReference type="Gene3D" id="3.40.50.300">
    <property type="entry name" value="P-loop containing nucleotide triphosphate hydrolases"/>
    <property type="match status" value="1"/>
</dbReference>
<keyword evidence="5" id="KW-0648">Protein biosynthesis</keyword>
<dbReference type="InterPro" id="IPR005225">
    <property type="entry name" value="Small_GTP-bd"/>
</dbReference>
<dbReference type="SUPFAM" id="SSF50465">
    <property type="entry name" value="EF-Tu/eEF-1alpha/eIF2-gamma C-terminal domain"/>
    <property type="match status" value="1"/>
</dbReference>
<dbReference type="Gene3D" id="1.10.10.2770">
    <property type="match status" value="1"/>
</dbReference>
<dbReference type="InterPro" id="IPR036388">
    <property type="entry name" value="WH-like_DNA-bd_sf"/>
</dbReference>
<dbReference type="GO" id="GO:0003723">
    <property type="term" value="F:RNA binding"/>
    <property type="evidence" value="ECO:0007669"/>
    <property type="project" value="InterPro"/>
</dbReference>
<dbReference type="CDD" id="cd03696">
    <property type="entry name" value="SelB_II"/>
    <property type="match status" value="1"/>
</dbReference>
<dbReference type="Pfam" id="PF09107">
    <property type="entry name" value="WHD_3rd_SelB"/>
    <property type="match status" value="1"/>
</dbReference>
<reference evidence="11" key="1">
    <citation type="submission" date="2016-10" db="EMBL/GenBank/DDBJ databases">
        <authorList>
            <person name="Varghese N."/>
            <person name="Submissions S."/>
        </authorList>
    </citation>
    <scope>NUCLEOTIDE SEQUENCE [LARGE SCALE GENOMIC DNA]</scope>
    <source>
        <strain evidence="11">CGMCC 1.10369</strain>
    </source>
</reference>
<evidence type="ECO:0000256" key="2">
    <source>
        <dbReference type="ARBA" id="ARBA00015953"/>
    </source>
</evidence>
<evidence type="ECO:0000256" key="7">
    <source>
        <dbReference type="ARBA" id="ARBA00025526"/>
    </source>
</evidence>
<dbReference type="GO" id="GO:0003924">
    <property type="term" value="F:GTPase activity"/>
    <property type="evidence" value="ECO:0007669"/>
    <property type="project" value="InterPro"/>
</dbReference>
<dbReference type="CDD" id="cd04171">
    <property type="entry name" value="SelB"/>
    <property type="match status" value="1"/>
</dbReference>
<evidence type="ECO:0000313" key="10">
    <source>
        <dbReference type="EMBL" id="SDN31200.1"/>
    </source>
</evidence>
<comment type="subcellular location">
    <subcellularLocation>
        <location evidence="1">Cytoplasm</location>
    </subcellularLocation>
</comment>
<protein>
    <recommendedName>
        <fullName evidence="2">Selenocysteine-specific elongation factor</fullName>
    </recommendedName>
    <alternativeName>
        <fullName evidence="8">SelB translation factor</fullName>
    </alternativeName>
</protein>
<dbReference type="GO" id="GO:0005737">
    <property type="term" value="C:cytoplasm"/>
    <property type="evidence" value="ECO:0007669"/>
    <property type="project" value="UniProtKB-SubCell"/>
</dbReference>
<evidence type="ECO:0000256" key="4">
    <source>
        <dbReference type="ARBA" id="ARBA00022741"/>
    </source>
</evidence>
<evidence type="ECO:0000256" key="6">
    <source>
        <dbReference type="ARBA" id="ARBA00023134"/>
    </source>
</evidence>
<gene>
    <name evidence="10" type="ORF">SAMN04488053_101433</name>
</gene>
<dbReference type="AlphaFoldDB" id="A0A1H0ACA5"/>
<evidence type="ECO:0000256" key="5">
    <source>
        <dbReference type="ARBA" id="ARBA00022917"/>
    </source>
</evidence>
<dbReference type="InterPro" id="IPR000795">
    <property type="entry name" value="T_Tr_GTP-bd_dom"/>
</dbReference>
<dbReference type="InterPro" id="IPR015191">
    <property type="entry name" value="SelB_WHD4"/>
</dbReference>
<evidence type="ECO:0000256" key="3">
    <source>
        <dbReference type="ARBA" id="ARBA00022490"/>
    </source>
</evidence>
<keyword evidence="10" id="KW-0251">Elongation factor</keyword>
<evidence type="ECO:0000256" key="8">
    <source>
        <dbReference type="ARBA" id="ARBA00031615"/>
    </source>
</evidence>